<dbReference type="InterPro" id="IPR011009">
    <property type="entry name" value="Kinase-like_dom_sf"/>
</dbReference>
<keyword evidence="3" id="KW-1185">Reference proteome</keyword>
<accession>A0A7H0LQG8</accession>
<dbReference type="Proteomes" id="UP000516148">
    <property type="component" value="Chromosome"/>
</dbReference>
<dbReference type="InterPro" id="IPR002575">
    <property type="entry name" value="Aminoglycoside_PTrfase"/>
</dbReference>
<gene>
    <name evidence="2" type="ORF">H3Z74_07760</name>
</gene>
<dbReference type="SUPFAM" id="SSF56112">
    <property type="entry name" value="Protein kinase-like (PK-like)"/>
    <property type="match status" value="1"/>
</dbReference>
<keyword evidence="2" id="KW-0808">Transferase</keyword>
<name>A0A7H0LQG8_9SPHN</name>
<dbReference type="Gene3D" id="3.90.1200.10">
    <property type="match status" value="1"/>
</dbReference>
<sequence>MNPPAAAADFLRGIGWAEASILPLAGDASFRRYFRVVDHDRSAVLMDAPPPHEDPRPFIDIARWLGERGFAAPTIHGIDLDNGLVLIEDFGDARMRETVDAAPESELRLYEAAINILIRLRDHEAGPLPDYNLSELHREVGLLTEWYCPAVGIDPDLQGYRDAWDAVFGATLTGPRVTVLRDYHAENLMLIGAAVDGGSETLGLLDFQDALAGHPAYDLVSLLQDARRDVPSALEAAMLDRYRRITGVGDDFDTAYHVLGAQRNAKIVGIFTRLWKRDGKPRYPGMCPRVWRYLEHDLAHPALAPVAAWFDANIPADLRGDPMTISARTDGQ</sequence>
<dbReference type="GO" id="GO:0016740">
    <property type="term" value="F:transferase activity"/>
    <property type="evidence" value="ECO:0007669"/>
    <property type="project" value="UniProtKB-KW"/>
</dbReference>
<proteinExistence type="predicted"/>
<dbReference type="KEGG" id="spap:H3Z74_07760"/>
<dbReference type="EMBL" id="CP061038">
    <property type="protein sequence ID" value="QNQ11921.1"/>
    <property type="molecule type" value="Genomic_DNA"/>
</dbReference>
<dbReference type="Gene3D" id="3.30.200.20">
    <property type="entry name" value="Phosphorylase Kinase, domain 1"/>
    <property type="match status" value="1"/>
</dbReference>
<reference evidence="2 3" key="1">
    <citation type="submission" date="2020-09" db="EMBL/GenBank/DDBJ databases">
        <title>Sphingomonas sp., a new species isolated from pork steak.</title>
        <authorList>
            <person name="Heidler von Heilborn D."/>
        </authorList>
    </citation>
    <scope>NUCLEOTIDE SEQUENCE [LARGE SCALE GENOMIC DNA]</scope>
    <source>
        <strain evidence="3">S8-3T</strain>
    </source>
</reference>
<organism evidence="2 3">
    <name type="scientific">Sphingomonas alpina</name>
    <dbReference type="NCBI Taxonomy" id="653931"/>
    <lineage>
        <taxon>Bacteria</taxon>
        <taxon>Pseudomonadati</taxon>
        <taxon>Pseudomonadota</taxon>
        <taxon>Alphaproteobacteria</taxon>
        <taxon>Sphingomonadales</taxon>
        <taxon>Sphingomonadaceae</taxon>
        <taxon>Sphingomonas</taxon>
    </lineage>
</organism>
<evidence type="ECO:0000259" key="1">
    <source>
        <dbReference type="Pfam" id="PF01636"/>
    </source>
</evidence>
<protein>
    <submittedName>
        <fullName evidence="2">Phosphotransferase</fullName>
    </submittedName>
</protein>
<evidence type="ECO:0000313" key="2">
    <source>
        <dbReference type="EMBL" id="QNQ11921.1"/>
    </source>
</evidence>
<dbReference type="AlphaFoldDB" id="A0A7H0LQG8"/>
<evidence type="ECO:0000313" key="3">
    <source>
        <dbReference type="Proteomes" id="UP000516148"/>
    </source>
</evidence>
<dbReference type="Pfam" id="PF01636">
    <property type="entry name" value="APH"/>
    <property type="match status" value="1"/>
</dbReference>
<feature type="domain" description="Aminoglycoside phosphotransferase" evidence="1">
    <location>
        <begin position="21"/>
        <end position="243"/>
    </location>
</feature>
<dbReference type="RefSeq" id="WP_187764221.1">
    <property type="nucleotide sequence ID" value="NZ_CP061038.1"/>
</dbReference>